<dbReference type="PANTHER" id="PTHR23501:SF102">
    <property type="entry name" value="DRUG TRANSPORTER, PUTATIVE (AFU_ORTHOLOGUE AFUA_3G08530)-RELATED"/>
    <property type="match status" value="1"/>
</dbReference>
<dbReference type="GO" id="GO:0005886">
    <property type="term" value="C:plasma membrane"/>
    <property type="evidence" value="ECO:0007669"/>
    <property type="project" value="TreeGrafter"/>
</dbReference>
<dbReference type="EMBL" id="RBNJ01010866">
    <property type="protein sequence ID" value="RUS26274.1"/>
    <property type="molecule type" value="Genomic_DNA"/>
</dbReference>
<dbReference type="PANTHER" id="PTHR23501">
    <property type="entry name" value="MAJOR FACILITATOR SUPERFAMILY"/>
    <property type="match status" value="1"/>
</dbReference>
<evidence type="ECO:0000256" key="2">
    <source>
        <dbReference type="ARBA" id="ARBA00022692"/>
    </source>
</evidence>
<accession>A0A433Q948</accession>
<dbReference type="GO" id="GO:0012505">
    <property type="term" value="C:endomembrane system"/>
    <property type="evidence" value="ECO:0007669"/>
    <property type="project" value="UniProtKB-SubCell"/>
</dbReference>
<comment type="caution">
    <text evidence="7">The sequence shown here is derived from an EMBL/GenBank/DDBJ whole genome shotgun (WGS) entry which is preliminary data.</text>
</comment>
<evidence type="ECO:0000256" key="1">
    <source>
        <dbReference type="ARBA" id="ARBA00004141"/>
    </source>
</evidence>
<dbReference type="InterPro" id="IPR036259">
    <property type="entry name" value="MFS_trans_sf"/>
</dbReference>
<protein>
    <submittedName>
        <fullName evidence="7">Major facilitator superfamily domain-containing protein</fullName>
    </submittedName>
</protein>
<evidence type="ECO:0000256" key="4">
    <source>
        <dbReference type="ARBA" id="ARBA00023136"/>
    </source>
</evidence>
<keyword evidence="8" id="KW-1185">Reference proteome</keyword>
<dbReference type="Pfam" id="PF07690">
    <property type="entry name" value="MFS_1"/>
    <property type="match status" value="1"/>
</dbReference>
<proteinExistence type="predicted"/>
<evidence type="ECO:0000256" key="6">
    <source>
        <dbReference type="SAM" id="Phobius"/>
    </source>
</evidence>
<keyword evidence="4 6" id="KW-0472">Membrane</keyword>
<dbReference type="SUPFAM" id="SSF103473">
    <property type="entry name" value="MFS general substrate transporter"/>
    <property type="match status" value="2"/>
</dbReference>
<dbReference type="Proteomes" id="UP000274822">
    <property type="component" value="Unassembled WGS sequence"/>
</dbReference>
<feature type="transmembrane region" description="Helical" evidence="6">
    <location>
        <begin position="189"/>
        <end position="208"/>
    </location>
</feature>
<evidence type="ECO:0000313" key="7">
    <source>
        <dbReference type="EMBL" id="RUS26274.1"/>
    </source>
</evidence>
<feature type="compositionally biased region" description="Basic and acidic residues" evidence="5">
    <location>
        <begin position="413"/>
        <end position="434"/>
    </location>
</feature>
<feature type="transmembrane region" description="Helical" evidence="6">
    <location>
        <begin position="274"/>
        <end position="296"/>
    </location>
</feature>
<dbReference type="AlphaFoldDB" id="A0A433Q948"/>
<feature type="transmembrane region" description="Helical" evidence="6">
    <location>
        <begin position="66"/>
        <end position="95"/>
    </location>
</feature>
<dbReference type="Gene3D" id="1.20.1250.20">
    <property type="entry name" value="MFS general substrate transporter like domains"/>
    <property type="match status" value="1"/>
</dbReference>
<feature type="transmembrane region" description="Helical" evidence="6">
    <location>
        <begin position="380"/>
        <end position="399"/>
    </location>
</feature>
<evidence type="ECO:0000256" key="5">
    <source>
        <dbReference type="SAM" id="MobiDB-lite"/>
    </source>
</evidence>
<feature type="region of interest" description="Disordered" evidence="5">
    <location>
        <begin position="1"/>
        <end position="21"/>
    </location>
</feature>
<evidence type="ECO:0000313" key="8">
    <source>
        <dbReference type="Proteomes" id="UP000274822"/>
    </source>
</evidence>
<feature type="transmembrane region" description="Helical" evidence="6">
    <location>
        <begin position="220"/>
        <end position="239"/>
    </location>
</feature>
<feature type="transmembrane region" description="Helical" evidence="6">
    <location>
        <begin position="29"/>
        <end position="54"/>
    </location>
</feature>
<organism evidence="7 8">
    <name type="scientific">Jimgerdemannia flammicorona</name>
    <dbReference type="NCBI Taxonomy" id="994334"/>
    <lineage>
        <taxon>Eukaryota</taxon>
        <taxon>Fungi</taxon>
        <taxon>Fungi incertae sedis</taxon>
        <taxon>Mucoromycota</taxon>
        <taxon>Mucoromycotina</taxon>
        <taxon>Endogonomycetes</taxon>
        <taxon>Endogonales</taxon>
        <taxon>Endogonaceae</taxon>
        <taxon>Jimgerdemannia</taxon>
    </lineage>
</organism>
<dbReference type="InterPro" id="IPR011701">
    <property type="entry name" value="MFS"/>
</dbReference>
<comment type="subcellular location">
    <subcellularLocation>
        <location evidence="1">Membrane</location>
        <topology evidence="1">Multi-pass membrane protein</topology>
    </subcellularLocation>
</comment>
<reference evidence="7 8" key="1">
    <citation type="journal article" date="2018" name="New Phytol.">
        <title>Phylogenomics of Endogonaceae and evolution of mycorrhizas within Mucoromycota.</title>
        <authorList>
            <person name="Chang Y."/>
            <person name="Desiro A."/>
            <person name="Na H."/>
            <person name="Sandor L."/>
            <person name="Lipzen A."/>
            <person name="Clum A."/>
            <person name="Barry K."/>
            <person name="Grigoriev I.V."/>
            <person name="Martin F.M."/>
            <person name="Stajich J.E."/>
            <person name="Smith M.E."/>
            <person name="Bonito G."/>
            <person name="Spatafora J.W."/>
        </authorList>
    </citation>
    <scope>NUCLEOTIDE SEQUENCE [LARGE SCALE GENOMIC DNA]</scope>
    <source>
        <strain evidence="7 8">AD002</strain>
    </source>
</reference>
<name>A0A433Q948_9FUNG</name>
<feature type="transmembrane region" description="Helical" evidence="6">
    <location>
        <begin position="246"/>
        <end position="268"/>
    </location>
</feature>
<sequence length="440" mass="48019">MDPEKQSPVAPSHPNYDHDEPPRPQGYELALVFLGLSLALFLVALDGTIIATSLPTVGSEFHEYALVAWAINGIISAVFAIASVSGPLIGSAVWWRRVLDSLLLPEVALSQDLIHGETEEYRLLGHLSRHRFRHAFPTGPQLRRPDVPVDQRSRYLVSRPLCLLACPPDLIYHAVDPIIPPHLFRIRTVTAVLTLNWFFGLNLFTLVVRGDNATFSGVRLIPMQIATSITSAGSGILISKLGSFRSMLWIGTAIMTLGIGLISTFDISTSEANIYGFTIIAGLGTGFHFSATIIAVQSATEIRDIATVTGLVNFFRILGGAVGIAVAAATLENSLITSLSTILPPDLVPVVINSVSFIREGLPKQFVAPVINAYVDGLRLVYLILIPMGGISFLISLFVQHHSLRRPASRVQNSKELEHKSEEHKPEHEPEERVVVITED</sequence>
<feature type="transmembrane region" description="Helical" evidence="6">
    <location>
        <begin position="308"/>
        <end position="331"/>
    </location>
</feature>
<keyword evidence="2 6" id="KW-0812">Transmembrane</keyword>
<keyword evidence="3 6" id="KW-1133">Transmembrane helix</keyword>
<evidence type="ECO:0000256" key="3">
    <source>
        <dbReference type="ARBA" id="ARBA00022989"/>
    </source>
</evidence>
<dbReference type="GO" id="GO:0022857">
    <property type="term" value="F:transmembrane transporter activity"/>
    <property type="evidence" value="ECO:0007669"/>
    <property type="project" value="InterPro"/>
</dbReference>
<gene>
    <name evidence="7" type="ORF">BC938DRAFT_470995</name>
</gene>
<feature type="region of interest" description="Disordered" evidence="5">
    <location>
        <begin position="410"/>
        <end position="440"/>
    </location>
</feature>